<evidence type="ECO:0000313" key="3">
    <source>
        <dbReference type="Proteomes" id="UP000024376"/>
    </source>
</evidence>
<dbReference type="Proteomes" id="UP000024376">
    <property type="component" value="Unassembled WGS sequence"/>
</dbReference>
<protein>
    <submittedName>
        <fullName evidence="2">Uncharacterized protein</fullName>
    </submittedName>
</protein>
<dbReference type="KEGG" id="trr:M419DRAFT_4886"/>
<evidence type="ECO:0000256" key="1">
    <source>
        <dbReference type="SAM" id="MobiDB-lite"/>
    </source>
</evidence>
<name>A0A024SLI1_HYPJR</name>
<reference evidence="3" key="1">
    <citation type="journal article" date="2013" name="Ind. Biotechnol.">
        <title>Comparative genomics analysis of Trichoderma reesei strains.</title>
        <authorList>
            <person name="Koike H."/>
            <person name="Aerts A."/>
            <person name="LaButti K."/>
            <person name="Grigoriev I.V."/>
            <person name="Baker S.E."/>
        </authorList>
    </citation>
    <scope>NUCLEOTIDE SEQUENCE [LARGE SCALE GENOMIC DNA]</scope>
    <source>
        <strain evidence="3">ATCC 56765 / BCRC 32924 / NRRL 11460 / Rut C-30</strain>
    </source>
</reference>
<feature type="region of interest" description="Disordered" evidence="1">
    <location>
        <begin position="1"/>
        <end position="41"/>
    </location>
</feature>
<organism evidence="2 3">
    <name type="scientific">Hypocrea jecorina (strain ATCC 56765 / BCRC 32924 / NRRL 11460 / Rut C-30)</name>
    <name type="common">Trichoderma reesei</name>
    <dbReference type="NCBI Taxonomy" id="1344414"/>
    <lineage>
        <taxon>Eukaryota</taxon>
        <taxon>Fungi</taxon>
        <taxon>Dikarya</taxon>
        <taxon>Ascomycota</taxon>
        <taxon>Pezizomycotina</taxon>
        <taxon>Sordariomycetes</taxon>
        <taxon>Hypocreomycetidae</taxon>
        <taxon>Hypocreales</taxon>
        <taxon>Hypocreaceae</taxon>
        <taxon>Trichoderma</taxon>
    </lineage>
</organism>
<dbReference type="HOGENOM" id="CLU_2639865_0_0_1"/>
<gene>
    <name evidence="2" type="ORF">M419DRAFT_4886</name>
</gene>
<proteinExistence type="predicted"/>
<sequence length="77" mass="8130">MSSSKDGQGRKWLAQGSGRCGDAPNVGLVGSPQDPGYDTWGTYKYPAAAGLPNRGHQQEWPDSVFDAFGAQTGDLSK</sequence>
<dbReference type="EMBL" id="KI911139">
    <property type="protein sequence ID" value="ETS06617.1"/>
    <property type="molecule type" value="Genomic_DNA"/>
</dbReference>
<accession>A0A024SLI1</accession>
<dbReference type="AlphaFoldDB" id="A0A024SLI1"/>
<evidence type="ECO:0000313" key="2">
    <source>
        <dbReference type="EMBL" id="ETS06617.1"/>
    </source>
</evidence>